<dbReference type="AlphaFoldDB" id="A0A077X319"/>
<proteinExistence type="predicted"/>
<reference evidence="2" key="1">
    <citation type="journal article" date="2014" name="Genome Announc.">
        <title>De novo whole-genome sequence and genome annotation of Lichtheimia ramosa.</title>
        <authorList>
            <person name="Linde J."/>
            <person name="Schwartze V."/>
            <person name="Binder U."/>
            <person name="Lass-Florl C."/>
            <person name="Voigt K."/>
            <person name="Horn F."/>
        </authorList>
    </citation>
    <scope>NUCLEOTIDE SEQUENCE</scope>
    <source>
        <strain evidence="2">JMRC FSU:6197</strain>
    </source>
</reference>
<dbReference type="PANTHER" id="PTHR31956">
    <property type="entry name" value="NON-SPECIFIC PHOSPHOLIPASE C4-RELATED"/>
    <property type="match status" value="1"/>
</dbReference>
<dbReference type="Pfam" id="PF04185">
    <property type="entry name" value="Phosphoesterase"/>
    <property type="match status" value="1"/>
</dbReference>
<dbReference type="PANTHER" id="PTHR31956:SF1">
    <property type="entry name" value="NON-SPECIFIC PHOSPHOLIPASE C1"/>
    <property type="match status" value="1"/>
</dbReference>
<dbReference type="GO" id="GO:0042578">
    <property type="term" value="F:phosphoric ester hydrolase activity"/>
    <property type="evidence" value="ECO:0007669"/>
    <property type="project" value="UniProtKB-ARBA"/>
</dbReference>
<keyword evidence="1" id="KW-0378">Hydrolase</keyword>
<dbReference type="GO" id="GO:0009395">
    <property type="term" value="P:phospholipid catabolic process"/>
    <property type="evidence" value="ECO:0007669"/>
    <property type="project" value="TreeGrafter"/>
</dbReference>
<dbReference type="InterPro" id="IPR007312">
    <property type="entry name" value="Phosphoesterase"/>
</dbReference>
<sequence>MPLDNGNTMIKHLVVLMMENHSYDHFLGSYPLADGSNSTMCNPLKDDDDDDDDQICVTHDGAFHTDEPENFIPDVDQQIYDVDYGTMPNLDDDKPTMKGFVKNYLRYREKTRAAEVMQGLNRTTLPVLYKLVEEYAISDRWFSSVPGMKDIDCILNHIILRHTFINKGSTFPNRNFLHAATSGGVVSNDIPKLGYPFKTTFEALDDIGVSYAIYSASPLPTTMLFRYFRLPSHSPGYKLERFFDDCEAGNLASYVFLEPSMYGLDQRTYNDQHPHAGAFYDLRRGEELYKKVYEALRTNPQWNDTLFLLVWDEHGGFYDHVPPPTGVDNPDGMTDPTFDFTRLGIRVPALLISPRIEKGLVLPQSHILEHASVPSTLHALFGMARLTKRDANANTFHQFANLEQPRTDCITELPQPPWDLD</sequence>
<dbReference type="EMBL" id="LK023385">
    <property type="protein sequence ID" value="CDS13864.1"/>
    <property type="molecule type" value="Genomic_DNA"/>
</dbReference>
<evidence type="ECO:0008006" key="3">
    <source>
        <dbReference type="Google" id="ProtNLM"/>
    </source>
</evidence>
<organism evidence="2">
    <name type="scientific">Lichtheimia ramosa</name>
    <dbReference type="NCBI Taxonomy" id="688394"/>
    <lineage>
        <taxon>Eukaryota</taxon>
        <taxon>Fungi</taxon>
        <taxon>Fungi incertae sedis</taxon>
        <taxon>Mucoromycota</taxon>
        <taxon>Mucoromycotina</taxon>
        <taxon>Mucoromycetes</taxon>
        <taxon>Mucorales</taxon>
        <taxon>Lichtheimiaceae</taxon>
        <taxon>Lichtheimia</taxon>
    </lineage>
</organism>
<evidence type="ECO:0000313" key="2">
    <source>
        <dbReference type="EMBL" id="CDS13864.1"/>
    </source>
</evidence>
<protein>
    <recommendedName>
        <fullName evidence="3">Phosphoesterase</fullName>
    </recommendedName>
</protein>
<dbReference type="InterPro" id="IPR017850">
    <property type="entry name" value="Alkaline_phosphatase_core_sf"/>
</dbReference>
<dbReference type="Gene3D" id="3.40.720.10">
    <property type="entry name" value="Alkaline Phosphatase, subunit A"/>
    <property type="match status" value="2"/>
</dbReference>
<evidence type="ECO:0000256" key="1">
    <source>
        <dbReference type="ARBA" id="ARBA00022801"/>
    </source>
</evidence>
<name>A0A077X319_9FUNG</name>
<accession>A0A077X319</accession>
<gene>
    <name evidence="2" type="ORF">LRAMOSA06038</name>
</gene>
<dbReference type="OrthoDB" id="5135119at2759"/>